<evidence type="ECO:0000256" key="1">
    <source>
        <dbReference type="SAM" id="SignalP"/>
    </source>
</evidence>
<gene>
    <name evidence="3" type="ORF">PG996_004447</name>
</gene>
<dbReference type="Pfam" id="PF26534">
    <property type="entry name" value="NTF2_7"/>
    <property type="match status" value="1"/>
</dbReference>
<evidence type="ECO:0000259" key="2">
    <source>
        <dbReference type="Pfam" id="PF26534"/>
    </source>
</evidence>
<dbReference type="InterPro" id="IPR058645">
    <property type="entry name" value="NTF2-like_dom_7"/>
</dbReference>
<protein>
    <recommendedName>
        <fullName evidence="2">NTF2-like domain-containing protein</fullName>
    </recommendedName>
</protein>
<feature type="domain" description="NTF2-like" evidence="2">
    <location>
        <begin position="30"/>
        <end position="165"/>
    </location>
</feature>
<keyword evidence="4" id="KW-1185">Reference proteome</keyword>
<accession>A0ABR1W5C9</accession>
<dbReference type="PROSITE" id="PS51257">
    <property type="entry name" value="PROKAR_LIPOPROTEIN"/>
    <property type="match status" value="1"/>
</dbReference>
<reference evidence="3 4" key="1">
    <citation type="submission" date="2023-01" db="EMBL/GenBank/DDBJ databases">
        <title>Analysis of 21 Apiospora genomes using comparative genomics revels a genus with tremendous synthesis potential of carbohydrate active enzymes and secondary metabolites.</title>
        <authorList>
            <person name="Sorensen T."/>
        </authorList>
    </citation>
    <scope>NUCLEOTIDE SEQUENCE [LARGE SCALE GENOMIC DNA]</scope>
    <source>
        <strain evidence="3 4">CBS 83171</strain>
    </source>
</reference>
<evidence type="ECO:0000313" key="3">
    <source>
        <dbReference type="EMBL" id="KAK8078277.1"/>
    </source>
</evidence>
<sequence length="172" mass="18406">MRFIASFLFATVASGACASPYPQAGGGYGKCLNPHAVDEITKNYAKVIGDYSPALADRFLADGFTDTSDSINMLAGIPLGSVTFKDKDAFKTGQSQLPKIPLVVKSVNAVTCDTIVLRWTQIFGNPAKPVQGISILVNVFEKGGWKLKTLYTEFNSLTYFVNTGGSVTPPRA</sequence>
<proteinExistence type="predicted"/>
<comment type="caution">
    <text evidence="3">The sequence shown here is derived from an EMBL/GenBank/DDBJ whole genome shotgun (WGS) entry which is preliminary data.</text>
</comment>
<dbReference type="Proteomes" id="UP001446871">
    <property type="component" value="Unassembled WGS sequence"/>
</dbReference>
<feature type="signal peptide" evidence="1">
    <location>
        <begin position="1"/>
        <end position="18"/>
    </location>
</feature>
<keyword evidence="1" id="KW-0732">Signal</keyword>
<organism evidence="3 4">
    <name type="scientific">Apiospora saccharicola</name>
    <dbReference type="NCBI Taxonomy" id="335842"/>
    <lineage>
        <taxon>Eukaryota</taxon>
        <taxon>Fungi</taxon>
        <taxon>Dikarya</taxon>
        <taxon>Ascomycota</taxon>
        <taxon>Pezizomycotina</taxon>
        <taxon>Sordariomycetes</taxon>
        <taxon>Xylariomycetidae</taxon>
        <taxon>Amphisphaeriales</taxon>
        <taxon>Apiosporaceae</taxon>
        <taxon>Apiospora</taxon>
    </lineage>
</organism>
<dbReference type="EMBL" id="JAQQWM010000002">
    <property type="protein sequence ID" value="KAK8078277.1"/>
    <property type="molecule type" value="Genomic_DNA"/>
</dbReference>
<evidence type="ECO:0000313" key="4">
    <source>
        <dbReference type="Proteomes" id="UP001446871"/>
    </source>
</evidence>
<feature type="chain" id="PRO_5046738262" description="NTF2-like domain-containing protein" evidence="1">
    <location>
        <begin position="19"/>
        <end position="172"/>
    </location>
</feature>
<name>A0ABR1W5C9_9PEZI</name>